<evidence type="ECO:0000256" key="6">
    <source>
        <dbReference type="ARBA" id="ARBA00022679"/>
    </source>
</evidence>
<evidence type="ECO:0000256" key="1">
    <source>
        <dbReference type="ARBA" id="ARBA00005194"/>
    </source>
</evidence>
<comment type="catalytic activity">
    <reaction evidence="12">
        <text>malonyl-[ACP] + acetyl-CoA + H(+) = 3-oxobutanoyl-[ACP] + CO2 + CoA</text>
        <dbReference type="Rhea" id="RHEA:12080"/>
        <dbReference type="Rhea" id="RHEA-COMP:9623"/>
        <dbReference type="Rhea" id="RHEA-COMP:9625"/>
        <dbReference type="ChEBI" id="CHEBI:15378"/>
        <dbReference type="ChEBI" id="CHEBI:16526"/>
        <dbReference type="ChEBI" id="CHEBI:57287"/>
        <dbReference type="ChEBI" id="CHEBI:57288"/>
        <dbReference type="ChEBI" id="CHEBI:78449"/>
        <dbReference type="ChEBI" id="CHEBI:78450"/>
        <dbReference type="EC" id="2.3.1.180"/>
    </reaction>
    <physiologicalReaction direction="left-to-right" evidence="12">
        <dbReference type="Rhea" id="RHEA:12081"/>
    </physiologicalReaction>
</comment>
<evidence type="ECO:0000256" key="2">
    <source>
        <dbReference type="ARBA" id="ARBA00008642"/>
    </source>
</evidence>
<comment type="domain">
    <text evidence="13">The last Arg residue of the ACP-binding site is essential for the weak association between ACP/AcpP and FabH.</text>
</comment>
<dbReference type="PANTHER" id="PTHR34069">
    <property type="entry name" value="3-OXOACYL-[ACYL-CARRIER-PROTEIN] SYNTHASE 3"/>
    <property type="match status" value="1"/>
</dbReference>
<proteinExistence type="inferred from homology"/>
<dbReference type="GO" id="GO:0005737">
    <property type="term" value="C:cytoplasm"/>
    <property type="evidence" value="ECO:0007669"/>
    <property type="project" value="UniProtKB-SubCell"/>
</dbReference>
<dbReference type="FunFam" id="3.40.47.10:FF:000004">
    <property type="entry name" value="3-oxoacyl-[acyl-carrier-protein] synthase 3"/>
    <property type="match status" value="1"/>
</dbReference>
<feature type="active site" evidence="13">
    <location>
        <position position="114"/>
    </location>
</feature>
<name>A0A0W0WZK8_9GAMM</name>
<keyword evidence="5 13" id="KW-0444">Lipid biosynthesis</keyword>
<keyword evidence="4 13" id="KW-0963">Cytoplasm</keyword>
<evidence type="ECO:0000256" key="5">
    <source>
        <dbReference type="ARBA" id="ARBA00022516"/>
    </source>
</evidence>
<dbReference type="SUPFAM" id="SSF53901">
    <property type="entry name" value="Thiolase-like"/>
    <property type="match status" value="1"/>
</dbReference>
<accession>A0A0W0WZK8</accession>
<keyword evidence="7 13" id="KW-0276">Fatty acid metabolism</keyword>
<dbReference type="GO" id="GO:0033818">
    <property type="term" value="F:beta-ketoacyl-acyl-carrier-protein synthase III activity"/>
    <property type="evidence" value="ECO:0007669"/>
    <property type="project" value="UniProtKB-UniRule"/>
</dbReference>
<keyword evidence="6 13" id="KW-0808">Transferase</keyword>
<organism evidence="16 17">
    <name type="scientific">Legionella oakridgensis</name>
    <dbReference type="NCBI Taxonomy" id="29423"/>
    <lineage>
        <taxon>Bacteria</taxon>
        <taxon>Pseudomonadati</taxon>
        <taxon>Pseudomonadota</taxon>
        <taxon>Gammaproteobacteria</taxon>
        <taxon>Legionellales</taxon>
        <taxon>Legionellaceae</taxon>
        <taxon>Legionella</taxon>
    </lineage>
</organism>
<dbReference type="Gene3D" id="3.40.47.10">
    <property type="match status" value="1"/>
</dbReference>
<dbReference type="NCBIfam" id="NF006829">
    <property type="entry name" value="PRK09352.1"/>
    <property type="match status" value="1"/>
</dbReference>
<evidence type="ECO:0000313" key="16">
    <source>
        <dbReference type="EMBL" id="KTD37730.1"/>
    </source>
</evidence>
<gene>
    <name evidence="16" type="primary">fabH_1</name>
    <name evidence="13" type="synonym">fabH</name>
    <name evidence="16" type="ORF">Loak_1406</name>
</gene>
<evidence type="ECO:0000256" key="9">
    <source>
        <dbReference type="ARBA" id="ARBA00023160"/>
    </source>
</evidence>
<comment type="subunit">
    <text evidence="13">Homodimer.</text>
</comment>
<dbReference type="GO" id="GO:0044550">
    <property type="term" value="P:secondary metabolite biosynthetic process"/>
    <property type="evidence" value="ECO:0007669"/>
    <property type="project" value="TreeGrafter"/>
</dbReference>
<comment type="subcellular location">
    <subcellularLocation>
        <location evidence="13">Cytoplasm</location>
    </subcellularLocation>
</comment>
<dbReference type="InterPro" id="IPR004655">
    <property type="entry name" value="FabH"/>
</dbReference>
<feature type="active site" evidence="13">
    <location>
        <position position="274"/>
    </location>
</feature>
<dbReference type="CDD" id="cd00830">
    <property type="entry name" value="KAS_III"/>
    <property type="match status" value="1"/>
</dbReference>
<evidence type="ECO:0000256" key="10">
    <source>
        <dbReference type="ARBA" id="ARBA00023268"/>
    </source>
</evidence>
<comment type="similarity">
    <text evidence="2 13">Belongs to the thiolase-like superfamily. FabH family.</text>
</comment>
<protein>
    <recommendedName>
        <fullName evidence="3 13">Beta-ketoacyl-[acyl-carrier-protein] synthase III</fullName>
        <shortName evidence="13">Beta-ketoacyl-ACP synthase III</shortName>
        <shortName evidence="13">KAS III</shortName>
        <ecNumber evidence="3 13">2.3.1.180</ecNumber>
    </recommendedName>
    <alternativeName>
        <fullName evidence="13">3-oxoacyl-[acyl-carrier-protein] synthase 3</fullName>
    </alternativeName>
    <alternativeName>
        <fullName evidence="13">3-oxoacyl-[acyl-carrier-protein] synthase III</fullName>
    </alternativeName>
</protein>
<keyword evidence="9 13" id="KW-0275">Fatty acid biosynthesis</keyword>
<comment type="caution">
    <text evidence="16">The sequence shown here is derived from an EMBL/GenBank/DDBJ whole genome shotgun (WGS) entry which is preliminary data.</text>
</comment>
<comment type="function">
    <text evidence="13">Catalyzes the condensation reaction of fatty acid synthesis by the addition to an acyl acceptor of two carbons from malonyl-ACP. Catalyzes the first condensation reaction which initiates fatty acid synthesis and may therefore play a role in governing the total rate of fatty acid production. Possesses both acetoacetyl-ACP synthase and acetyl transacylase activities. Its substrate specificity determines the biosynthesis of branched-chain and/or straight-chain of fatty acids.</text>
</comment>
<keyword evidence="8 13" id="KW-0443">Lipid metabolism</keyword>
<evidence type="ECO:0000256" key="3">
    <source>
        <dbReference type="ARBA" id="ARBA00012333"/>
    </source>
</evidence>
<dbReference type="UniPathway" id="UPA00094"/>
<dbReference type="EMBL" id="LNYP01000029">
    <property type="protein sequence ID" value="KTD37730.1"/>
    <property type="molecule type" value="Genomic_DNA"/>
</dbReference>
<dbReference type="GO" id="GO:0006633">
    <property type="term" value="P:fatty acid biosynthetic process"/>
    <property type="evidence" value="ECO:0007669"/>
    <property type="project" value="UniProtKB-UniRule"/>
</dbReference>
<dbReference type="Pfam" id="PF08541">
    <property type="entry name" value="ACP_syn_III_C"/>
    <property type="match status" value="1"/>
</dbReference>
<evidence type="ECO:0000256" key="12">
    <source>
        <dbReference type="ARBA" id="ARBA00051096"/>
    </source>
</evidence>
<comment type="pathway">
    <text evidence="1 13">Lipid metabolism; fatty acid biosynthesis.</text>
</comment>
<feature type="domain" description="Beta-ketoacyl-[acyl-carrier-protein] synthase III N-terminal" evidence="15">
    <location>
        <begin position="108"/>
        <end position="183"/>
    </location>
</feature>
<sequence length="317" mass="34274">MKNAVINGTGSYLPERELTNKELETMLDTTDEWITTRTGIRSRRIASAHETTSFMASEAAKNALNSSGLRADDIDLIIVATCTPDHFFPSVACHVQQALQIKRPIPAFDISAACSGFVYALDIARQYITAGTAKHILLVGSESMSRAVDWQDRATCVLFGDGAGAVVLSAGEQPGILGSVLHASYDEGQLLTYAAYTESSKRPLIGMRGNEVFKIAVNIMGDIVDEVLAASGLQKSDIHWLVPHQANIRIIQAIAKKLSLPMSHVIVTIEHQGNTSAASIPLALDISVKEHRIKRGDLLLLESFGGGMTWGAMVIRY</sequence>
<dbReference type="EC" id="2.3.1.180" evidence="3 13"/>
<dbReference type="InterPro" id="IPR013751">
    <property type="entry name" value="ACP_syn_III_N"/>
</dbReference>
<keyword evidence="11 13" id="KW-0012">Acyltransferase</keyword>
<evidence type="ECO:0000259" key="14">
    <source>
        <dbReference type="Pfam" id="PF08541"/>
    </source>
</evidence>
<feature type="region of interest" description="ACP-binding" evidence="13">
    <location>
        <begin position="245"/>
        <end position="249"/>
    </location>
</feature>
<dbReference type="GO" id="GO:0004315">
    <property type="term" value="F:3-oxoacyl-[acyl-carrier-protein] synthase activity"/>
    <property type="evidence" value="ECO:0007669"/>
    <property type="project" value="InterPro"/>
</dbReference>
<dbReference type="RefSeq" id="WP_025385410.1">
    <property type="nucleotide sequence ID" value="NZ_LCUA01000002.1"/>
</dbReference>
<dbReference type="AlphaFoldDB" id="A0A0W0WZK8"/>
<evidence type="ECO:0000256" key="8">
    <source>
        <dbReference type="ARBA" id="ARBA00023098"/>
    </source>
</evidence>
<reference evidence="16 17" key="1">
    <citation type="submission" date="2015-11" db="EMBL/GenBank/DDBJ databases">
        <title>Genomic analysis of 38 Legionella species identifies large and diverse effector repertoires.</title>
        <authorList>
            <person name="Burstein D."/>
            <person name="Amaro F."/>
            <person name="Zusman T."/>
            <person name="Lifshitz Z."/>
            <person name="Cohen O."/>
            <person name="Gilbert J.A."/>
            <person name="Pupko T."/>
            <person name="Shuman H.A."/>
            <person name="Segal G."/>
        </authorList>
    </citation>
    <scope>NUCLEOTIDE SEQUENCE [LARGE SCALE GENOMIC DNA]</scope>
    <source>
        <strain evidence="16 17">Oak Ridge-10</strain>
    </source>
</reference>
<evidence type="ECO:0000256" key="11">
    <source>
        <dbReference type="ARBA" id="ARBA00023315"/>
    </source>
</evidence>
<feature type="domain" description="Beta-ketoacyl-[acyl-carrier-protein] synthase III C-terminal" evidence="14">
    <location>
        <begin position="228"/>
        <end position="317"/>
    </location>
</feature>
<dbReference type="PATRIC" id="fig|29423.5.peg.1472"/>
<dbReference type="HAMAP" id="MF_01815">
    <property type="entry name" value="FabH"/>
    <property type="match status" value="1"/>
</dbReference>
<dbReference type="InterPro" id="IPR013747">
    <property type="entry name" value="ACP_syn_III_C"/>
</dbReference>
<evidence type="ECO:0000259" key="15">
    <source>
        <dbReference type="Pfam" id="PF08545"/>
    </source>
</evidence>
<keyword evidence="10 13" id="KW-0511">Multifunctional enzyme</keyword>
<dbReference type="InterPro" id="IPR016039">
    <property type="entry name" value="Thiolase-like"/>
</dbReference>
<dbReference type="PANTHER" id="PTHR34069:SF2">
    <property type="entry name" value="BETA-KETOACYL-[ACYL-CARRIER-PROTEIN] SYNTHASE III"/>
    <property type="match status" value="1"/>
</dbReference>
<evidence type="ECO:0000256" key="7">
    <source>
        <dbReference type="ARBA" id="ARBA00022832"/>
    </source>
</evidence>
<feature type="active site" evidence="13">
    <location>
        <position position="244"/>
    </location>
</feature>
<evidence type="ECO:0000313" key="17">
    <source>
        <dbReference type="Proteomes" id="UP000054858"/>
    </source>
</evidence>
<evidence type="ECO:0000256" key="4">
    <source>
        <dbReference type="ARBA" id="ARBA00022490"/>
    </source>
</evidence>
<evidence type="ECO:0000256" key="13">
    <source>
        <dbReference type="HAMAP-Rule" id="MF_01815"/>
    </source>
</evidence>
<dbReference type="Proteomes" id="UP000054858">
    <property type="component" value="Unassembled WGS sequence"/>
</dbReference>
<dbReference type="Pfam" id="PF08545">
    <property type="entry name" value="ACP_syn_III"/>
    <property type="match status" value="1"/>
</dbReference>
<dbReference type="NCBIfam" id="TIGR00747">
    <property type="entry name" value="fabH"/>
    <property type="match status" value="1"/>
</dbReference>